<evidence type="ECO:0000256" key="11">
    <source>
        <dbReference type="ARBA" id="ARBA00022982"/>
    </source>
</evidence>
<evidence type="ECO:0000256" key="13">
    <source>
        <dbReference type="ARBA" id="ARBA00023004"/>
    </source>
</evidence>
<feature type="transmembrane region" description="Helical" evidence="19">
    <location>
        <begin position="226"/>
        <end position="247"/>
    </location>
</feature>
<geneLocation type="mitochondrion" evidence="22"/>
<dbReference type="CDD" id="cd00290">
    <property type="entry name" value="cytochrome_b_C"/>
    <property type="match status" value="1"/>
</dbReference>
<dbReference type="PANTHER" id="PTHR19271:SF16">
    <property type="entry name" value="CYTOCHROME B"/>
    <property type="match status" value="1"/>
</dbReference>
<dbReference type="SUPFAM" id="SSF81342">
    <property type="entry name" value="Transmembrane di-heme cytochromes"/>
    <property type="match status" value="1"/>
</dbReference>
<feature type="binding site" evidence="17">
    <location>
        <position position="204"/>
    </location>
    <ligand>
        <name>a ubiquinone</name>
        <dbReference type="ChEBI" id="CHEBI:16389"/>
    </ligand>
</feature>
<keyword evidence="10" id="KW-0999">Mitochondrion inner membrane</keyword>
<dbReference type="InterPro" id="IPR036150">
    <property type="entry name" value="Cyt_b/b6_C_sf"/>
</dbReference>
<keyword evidence="7 19" id="KW-0679">Respiratory chain</keyword>
<feature type="binding site" description="axial binding residue" evidence="18">
    <location>
        <position position="185"/>
    </location>
    <ligand>
        <name>heme b</name>
        <dbReference type="ChEBI" id="CHEBI:60344"/>
        <label>b562</label>
    </ligand>
    <ligandPart>
        <name>Fe</name>
        <dbReference type="ChEBI" id="CHEBI:18248"/>
    </ligandPart>
</feature>
<keyword evidence="11 19" id="KW-0249">Electron transport</keyword>
<evidence type="ECO:0000256" key="9">
    <source>
        <dbReference type="ARBA" id="ARBA00022723"/>
    </source>
</evidence>
<evidence type="ECO:0000256" key="6">
    <source>
        <dbReference type="ARBA" id="ARBA00022617"/>
    </source>
</evidence>
<dbReference type="PANTHER" id="PTHR19271">
    <property type="entry name" value="CYTOCHROME B"/>
    <property type="match status" value="1"/>
</dbReference>
<dbReference type="GO" id="GO:0016491">
    <property type="term" value="F:oxidoreductase activity"/>
    <property type="evidence" value="ECO:0007669"/>
    <property type="project" value="UniProtKB-UniRule"/>
</dbReference>
<reference evidence="22" key="2">
    <citation type="journal article" date="2022" name="Syst. Entomol.">
        <title>Massive gene rearrangements of mitochondrial genomes and implications for the phylogeny of Trichoptera (Insecta).</title>
        <authorList>
            <person name="Ge X."/>
            <person name="Peng L."/>
            <person name="Vogler A.P."/>
            <person name="Morse J.C."/>
            <person name="Yang L."/>
            <person name="Sun C."/>
            <person name="Wang B."/>
        </authorList>
    </citation>
    <scope>NUCLEOTIDE SEQUENCE</scope>
</reference>
<protein>
    <recommendedName>
        <fullName evidence="4 19">Cytochrome b</fullName>
    </recommendedName>
</protein>
<feature type="domain" description="Cytochrome b/b6 N-terminal region profile" evidence="20">
    <location>
        <begin position="4"/>
        <end position="212"/>
    </location>
</feature>
<feature type="binding site" description="axial binding residue" evidence="18">
    <location>
        <position position="100"/>
    </location>
    <ligand>
        <name>heme b</name>
        <dbReference type="ChEBI" id="CHEBI:60344"/>
        <label>b566</label>
    </ligand>
    <ligandPart>
        <name>Fe</name>
        <dbReference type="ChEBI" id="CHEBI:18248"/>
    </ligandPart>
</feature>
<evidence type="ECO:0000313" key="22">
    <source>
        <dbReference type="EMBL" id="UZZ43917.1"/>
    </source>
</evidence>
<dbReference type="InterPro" id="IPR005798">
    <property type="entry name" value="Cyt_b/b6_C"/>
</dbReference>
<keyword evidence="13 18" id="KW-0408">Iron</keyword>
<evidence type="ECO:0000256" key="19">
    <source>
        <dbReference type="RuleBase" id="RU362117"/>
    </source>
</evidence>
<sequence>MNKFQSLMKTHPILKMINNNVLFLPTPANITFMWNFGSLLGICLMIQIITGIILSIHYSANINYSFDMINHINWNVNNGWLYRIIHSNGASMYFICIYLHIGRNMYYETFNNMMTWFSGIFILFMSMATAFLGYVLPWGQMSYWGATVITNLLSSIPYIGNMITKWMWGGYSINNATLNRFFSFHFLLPFIITGLVILHLMFLHYNKSSNPINYMKKNDKIPFHPYYSWKDMMGMIIMIMMFMMFIMKYPYLLNDSDNFIETNPMITPPHIQPEWYFLFAYAILRSIPNKLGGVVALLMSICILFIMPFIPKKTIKGNSFFMMNKIMFWMFTINFFLLSWIGSMPVEAPFIMMSQTMSTFYFLYFIIYMFLNKMWNKLI</sequence>
<evidence type="ECO:0000259" key="20">
    <source>
        <dbReference type="PROSITE" id="PS51002"/>
    </source>
</evidence>
<keyword evidence="16 19" id="KW-0472">Membrane</keyword>
<keyword evidence="9 18" id="KW-0479">Metal-binding</keyword>
<dbReference type="GO" id="GO:0006122">
    <property type="term" value="P:mitochondrial electron transport, ubiquinol to cytochrome c"/>
    <property type="evidence" value="ECO:0007669"/>
    <property type="project" value="TreeGrafter"/>
</dbReference>
<feature type="domain" description="Cytochrome b/b6 C-terminal region profile" evidence="21">
    <location>
        <begin position="213"/>
        <end position="379"/>
    </location>
</feature>
<dbReference type="InterPro" id="IPR016174">
    <property type="entry name" value="Di-haem_cyt_TM"/>
</dbReference>
<evidence type="ECO:0000256" key="15">
    <source>
        <dbReference type="ARBA" id="ARBA00023128"/>
    </source>
</evidence>
<feature type="transmembrane region" description="Helical" evidence="19">
    <location>
        <begin position="143"/>
        <end position="164"/>
    </location>
</feature>
<feature type="transmembrane region" description="Helical" evidence="19">
    <location>
        <begin position="113"/>
        <end position="136"/>
    </location>
</feature>
<reference evidence="22" key="1">
    <citation type="submission" date="2021-11" db="EMBL/GenBank/DDBJ databases">
        <authorList>
            <person name="Ge X.-Y."/>
            <person name="Peng L."/>
            <person name="Sun C.-H."/>
            <person name="Wang B.-X."/>
        </authorList>
    </citation>
    <scope>NUCLEOTIDE SEQUENCE</scope>
</reference>
<evidence type="ECO:0000256" key="18">
    <source>
        <dbReference type="PIRSR" id="PIRSR038885-2"/>
    </source>
</evidence>
<dbReference type="GO" id="GO:0005743">
    <property type="term" value="C:mitochondrial inner membrane"/>
    <property type="evidence" value="ECO:0007669"/>
    <property type="project" value="UniProtKB-SubCell"/>
</dbReference>
<keyword evidence="15 19" id="KW-0496">Mitochondrion</keyword>
<dbReference type="InterPro" id="IPR005797">
    <property type="entry name" value="Cyt_b/b6_N"/>
</dbReference>
<dbReference type="EMBL" id="OL678013">
    <property type="protein sequence ID" value="UZZ43917.1"/>
    <property type="molecule type" value="Genomic_DNA"/>
</dbReference>
<dbReference type="PROSITE" id="PS51002">
    <property type="entry name" value="CYTB_NTER"/>
    <property type="match status" value="1"/>
</dbReference>
<comment type="subcellular location">
    <subcellularLocation>
        <location evidence="2">Mitochondrion inner membrane</location>
        <topology evidence="2">Multi-pass membrane protein</topology>
    </subcellularLocation>
</comment>
<dbReference type="AlphaFoldDB" id="A0A9E8RSL5"/>
<gene>
    <name evidence="22" type="primary">CYTB</name>
</gene>
<dbReference type="InterPro" id="IPR027387">
    <property type="entry name" value="Cytb/b6-like_sf"/>
</dbReference>
<feature type="transmembrane region" description="Helical" evidence="19">
    <location>
        <begin position="322"/>
        <end position="342"/>
    </location>
</feature>
<evidence type="ECO:0000256" key="1">
    <source>
        <dbReference type="ARBA" id="ARBA00002566"/>
    </source>
</evidence>
<organism evidence="22">
    <name type="scientific">Ecnomus sp. XG-2021</name>
    <dbReference type="NCBI Taxonomy" id="2996734"/>
    <lineage>
        <taxon>Eukaryota</taxon>
        <taxon>Metazoa</taxon>
        <taxon>Ecdysozoa</taxon>
        <taxon>Arthropoda</taxon>
        <taxon>Hexapoda</taxon>
        <taxon>Insecta</taxon>
        <taxon>Pterygota</taxon>
        <taxon>Neoptera</taxon>
        <taxon>Endopterygota</taxon>
        <taxon>Trichoptera</taxon>
        <taxon>Annulipalpia</taxon>
        <taxon>Psychomyioidea</taxon>
        <taxon>Ecnomidae</taxon>
        <taxon>Ecnomus</taxon>
    </lineage>
</organism>
<evidence type="ECO:0000256" key="14">
    <source>
        <dbReference type="ARBA" id="ARBA00023075"/>
    </source>
</evidence>
<feature type="transmembrane region" description="Helical" evidence="19">
    <location>
        <begin position="348"/>
        <end position="371"/>
    </location>
</feature>
<evidence type="ECO:0000256" key="5">
    <source>
        <dbReference type="ARBA" id="ARBA00022448"/>
    </source>
</evidence>
<dbReference type="InterPro" id="IPR030689">
    <property type="entry name" value="Cytochrome_b"/>
</dbReference>
<comment type="similarity">
    <text evidence="19">Belongs to the cytochrome b family.</text>
</comment>
<dbReference type="InterPro" id="IPR048260">
    <property type="entry name" value="Cytochrome_b_C_euk/bac"/>
</dbReference>
<keyword evidence="8 19" id="KW-0812">Transmembrane</keyword>
<dbReference type="Pfam" id="PF00033">
    <property type="entry name" value="Cytochrome_B"/>
    <property type="match status" value="1"/>
</dbReference>
<dbReference type="Pfam" id="PF00032">
    <property type="entry name" value="Cytochrom_B_C"/>
    <property type="match status" value="1"/>
</dbReference>
<keyword evidence="12 19" id="KW-1133">Transmembrane helix</keyword>
<evidence type="ECO:0000259" key="21">
    <source>
        <dbReference type="PROSITE" id="PS51003"/>
    </source>
</evidence>
<comment type="cofactor">
    <cofactor evidence="18">
        <name>heme</name>
        <dbReference type="ChEBI" id="CHEBI:30413"/>
    </cofactor>
    <text evidence="18">Binds 2 heme groups non-covalently.</text>
</comment>
<dbReference type="PIRSF" id="PIRSF038885">
    <property type="entry name" value="COB"/>
    <property type="match status" value="1"/>
</dbReference>
<evidence type="ECO:0000256" key="4">
    <source>
        <dbReference type="ARBA" id="ARBA00013531"/>
    </source>
</evidence>
<keyword evidence="6 18" id="KW-0349">Heme</keyword>
<evidence type="ECO:0000256" key="10">
    <source>
        <dbReference type="ARBA" id="ARBA00022792"/>
    </source>
</evidence>
<evidence type="ECO:0000256" key="16">
    <source>
        <dbReference type="ARBA" id="ARBA00023136"/>
    </source>
</evidence>
<evidence type="ECO:0000256" key="12">
    <source>
        <dbReference type="ARBA" id="ARBA00022989"/>
    </source>
</evidence>
<name>A0A9E8RSL5_9NEOP</name>
<comment type="subunit">
    <text evidence="3">The main subunits of complex b-c1 are: cytochrome b, cytochrome c1 and the Rieske protein.</text>
</comment>
<dbReference type="GO" id="GO:0008121">
    <property type="term" value="F:quinol-cytochrome-c reductase activity"/>
    <property type="evidence" value="ECO:0007669"/>
    <property type="project" value="InterPro"/>
</dbReference>
<feature type="binding site" description="axial binding residue" evidence="18">
    <location>
        <position position="199"/>
    </location>
    <ligand>
        <name>heme b</name>
        <dbReference type="ChEBI" id="CHEBI:60344"/>
        <label>b566</label>
    </ligand>
    <ligandPart>
        <name>Fe</name>
        <dbReference type="ChEBI" id="CHEBI:18248"/>
    </ligandPart>
</feature>
<evidence type="ECO:0000256" key="2">
    <source>
        <dbReference type="ARBA" id="ARBA00004448"/>
    </source>
</evidence>
<keyword evidence="5 19" id="KW-0813">Transport</keyword>
<feature type="transmembrane region" description="Helical" evidence="19">
    <location>
        <begin position="80"/>
        <end position="101"/>
    </location>
</feature>
<dbReference type="GO" id="GO:0046872">
    <property type="term" value="F:metal ion binding"/>
    <property type="evidence" value="ECO:0007669"/>
    <property type="project" value="UniProtKB-UniRule"/>
</dbReference>
<dbReference type="SUPFAM" id="SSF81648">
    <property type="entry name" value="a domain/subunit of cytochrome bc1 complex (Ubiquinol-cytochrome c reductase)"/>
    <property type="match status" value="1"/>
</dbReference>
<feature type="binding site" description="axial binding residue" evidence="18">
    <location>
        <position position="86"/>
    </location>
    <ligand>
        <name>heme b</name>
        <dbReference type="ChEBI" id="CHEBI:60344"/>
        <label>b562</label>
    </ligand>
    <ligandPart>
        <name>Fe</name>
        <dbReference type="ChEBI" id="CHEBI:18248"/>
    </ligandPart>
</feature>
<feature type="transmembrane region" description="Helical" evidence="19">
    <location>
        <begin position="184"/>
        <end position="205"/>
    </location>
</feature>
<dbReference type="CDD" id="cd00284">
    <property type="entry name" value="Cytochrome_b_N"/>
    <property type="match status" value="1"/>
</dbReference>
<keyword evidence="14" id="KW-0830">Ubiquinone</keyword>
<evidence type="ECO:0000256" key="8">
    <source>
        <dbReference type="ARBA" id="ARBA00022692"/>
    </source>
</evidence>
<accession>A0A9E8RSL5</accession>
<comment type="cofactor">
    <cofactor evidence="19">
        <name>heme b</name>
        <dbReference type="ChEBI" id="CHEBI:60344"/>
    </cofactor>
    <text evidence="19">Binds 2 heme groups non-covalently.</text>
</comment>
<evidence type="ECO:0000256" key="17">
    <source>
        <dbReference type="PIRSR" id="PIRSR038885-1"/>
    </source>
</evidence>
<dbReference type="Gene3D" id="1.20.810.10">
    <property type="entry name" value="Cytochrome Bc1 Complex, Chain C"/>
    <property type="match status" value="1"/>
</dbReference>
<dbReference type="GO" id="GO:0045275">
    <property type="term" value="C:respiratory chain complex III"/>
    <property type="evidence" value="ECO:0007669"/>
    <property type="project" value="InterPro"/>
</dbReference>
<evidence type="ECO:0000256" key="3">
    <source>
        <dbReference type="ARBA" id="ARBA00011649"/>
    </source>
</evidence>
<comment type="function">
    <text evidence="1 19">Component of the ubiquinol-cytochrome c reductase complex (complex III or cytochrome b-c1 complex) that is part of the mitochondrial respiratory chain. The b-c1 complex mediates electron transfer from ubiquinol to cytochrome c. Contributes to the generation of a proton gradient across the mitochondrial membrane that is then used for ATP synthesis.</text>
</comment>
<proteinExistence type="inferred from homology"/>
<feature type="transmembrane region" description="Helical" evidence="19">
    <location>
        <begin position="291"/>
        <end position="310"/>
    </location>
</feature>
<dbReference type="PROSITE" id="PS51003">
    <property type="entry name" value="CYTB_CTER"/>
    <property type="match status" value="1"/>
</dbReference>
<feature type="transmembrane region" description="Helical" evidence="19">
    <location>
        <begin position="32"/>
        <end position="59"/>
    </location>
</feature>
<dbReference type="InterPro" id="IPR048259">
    <property type="entry name" value="Cytochrome_b_N_euk/bac"/>
</dbReference>
<evidence type="ECO:0000256" key="7">
    <source>
        <dbReference type="ARBA" id="ARBA00022660"/>
    </source>
</evidence>